<feature type="transmembrane region" description="Helical" evidence="1">
    <location>
        <begin position="20"/>
        <end position="43"/>
    </location>
</feature>
<dbReference type="Proteomes" id="UP000294684">
    <property type="component" value="Unassembled WGS sequence"/>
</dbReference>
<name>A0A4R8N0L5_LEPME</name>
<evidence type="ECO:0000256" key="1">
    <source>
        <dbReference type="SAM" id="Phobius"/>
    </source>
</evidence>
<sequence length="194" mass="22948">MKQVKVKIRKLEYRYIFWQFFIICFNLKSKILLFTLTISLFFVSACNYQKEVPTDPLVQLFVINFTNEYYSNSCKFPKLTLRKDADQILALKPNEKQWFRFSFEDFKSLGSNPPNLYLKISKQAGTEVRFYTNNNCGQYSDSSYQRLPTSTTSTEDIYRLYKSDFESYATIKASENGYYIDYISGNPSITIRQY</sequence>
<dbReference type="AlphaFoldDB" id="A0A4R8N0L5"/>
<accession>A0A4R8N0L5</accession>
<organism evidence="2 3">
    <name type="scientific">Leptospira meyeri</name>
    <dbReference type="NCBI Taxonomy" id="29508"/>
    <lineage>
        <taxon>Bacteria</taxon>
        <taxon>Pseudomonadati</taxon>
        <taxon>Spirochaetota</taxon>
        <taxon>Spirochaetia</taxon>
        <taxon>Leptospirales</taxon>
        <taxon>Leptospiraceae</taxon>
        <taxon>Leptospira</taxon>
    </lineage>
</organism>
<keyword evidence="1" id="KW-0812">Transmembrane</keyword>
<evidence type="ECO:0000313" key="3">
    <source>
        <dbReference type="Proteomes" id="UP000294684"/>
    </source>
</evidence>
<proteinExistence type="predicted"/>
<gene>
    <name evidence="2" type="ORF">CLV96_1793</name>
</gene>
<evidence type="ECO:0000313" key="2">
    <source>
        <dbReference type="EMBL" id="TDY72786.1"/>
    </source>
</evidence>
<dbReference type="EMBL" id="SORO01000001">
    <property type="protein sequence ID" value="TDY72786.1"/>
    <property type="molecule type" value="Genomic_DNA"/>
</dbReference>
<keyword evidence="1" id="KW-1133">Transmembrane helix</keyword>
<keyword evidence="3" id="KW-1185">Reference proteome</keyword>
<comment type="caution">
    <text evidence="2">The sequence shown here is derived from an EMBL/GenBank/DDBJ whole genome shotgun (WGS) entry which is preliminary data.</text>
</comment>
<protein>
    <submittedName>
        <fullName evidence="2">Uncharacterized protein</fullName>
    </submittedName>
</protein>
<reference evidence="2 3" key="1">
    <citation type="submission" date="2019-03" db="EMBL/GenBank/DDBJ databases">
        <title>Genomic Encyclopedia of Archaeal and Bacterial Type Strains, Phase II (KMG-II): from individual species to whole genera.</title>
        <authorList>
            <person name="Goeker M."/>
        </authorList>
    </citation>
    <scope>NUCLEOTIDE SEQUENCE [LARGE SCALE GENOMIC DNA]</scope>
    <source>
        <strain evidence="2 3">DSM 21537</strain>
    </source>
</reference>
<keyword evidence="1" id="KW-0472">Membrane</keyword>